<protein>
    <submittedName>
        <fullName evidence="1">DUF465 domain-containing protein</fullName>
    </submittedName>
</protein>
<sequence>MSLTSHIAELRKKHQTLSQAVEDAQRNPAVDALEISRMKKQKLVLKQEISRLGAH</sequence>
<gene>
    <name evidence="1" type="ORF">HCZ30_14055</name>
</gene>
<name>A0ABX0VZN2_9RHOB</name>
<dbReference type="InterPro" id="IPR038444">
    <property type="entry name" value="DUF465_sf"/>
</dbReference>
<evidence type="ECO:0000313" key="2">
    <source>
        <dbReference type="Proteomes" id="UP000709466"/>
    </source>
</evidence>
<dbReference type="InterPro" id="IPR007420">
    <property type="entry name" value="DUF465"/>
</dbReference>
<dbReference type="EMBL" id="JAATOP010000011">
    <property type="protein sequence ID" value="NIY73552.1"/>
    <property type="molecule type" value="Genomic_DNA"/>
</dbReference>
<dbReference type="Gene3D" id="6.10.280.50">
    <property type="match status" value="1"/>
</dbReference>
<keyword evidence="2" id="KW-1185">Reference proteome</keyword>
<accession>A0ABX0VZN2</accession>
<comment type="caution">
    <text evidence="1">The sequence shown here is derived from an EMBL/GenBank/DDBJ whole genome shotgun (WGS) entry which is preliminary data.</text>
</comment>
<dbReference type="RefSeq" id="WP_167638938.1">
    <property type="nucleotide sequence ID" value="NZ_JAATOP010000011.1"/>
</dbReference>
<dbReference type="Proteomes" id="UP000709466">
    <property type="component" value="Unassembled WGS sequence"/>
</dbReference>
<evidence type="ECO:0000313" key="1">
    <source>
        <dbReference type="EMBL" id="NIY73552.1"/>
    </source>
</evidence>
<dbReference type="Pfam" id="PF04325">
    <property type="entry name" value="DUF465"/>
    <property type="match status" value="1"/>
</dbReference>
<reference evidence="1 2" key="1">
    <citation type="submission" date="2020-03" db="EMBL/GenBank/DDBJ databases">
        <title>Bacterial isolates of synthetic phycosphere.</title>
        <authorList>
            <person name="Fu H."/>
            <person name="Moran M.A."/>
        </authorList>
    </citation>
    <scope>NUCLEOTIDE SEQUENCE [LARGE SCALE GENOMIC DNA]</scope>
    <source>
        <strain evidence="1 2">HF1</strain>
    </source>
</reference>
<proteinExistence type="predicted"/>
<organism evidence="1 2">
    <name type="scientific">Marivivens donghaensis</name>
    <dbReference type="NCBI Taxonomy" id="1699413"/>
    <lineage>
        <taxon>Bacteria</taxon>
        <taxon>Pseudomonadati</taxon>
        <taxon>Pseudomonadota</taxon>
        <taxon>Alphaproteobacteria</taxon>
        <taxon>Rhodobacterales</taxon>
        <taxon>Paracoccaceae</taxon>
        <taxon>Marivivens group</taxon>
        <taxon>Marivivens</taxon>
    </lineage>
</organism>